<evidence type="ECO:0000313" key="3">
    <source>
        <dbReference type="Proteomes" id="UP000664859"/>
    </source>
</evidence>
<organism evidence="2 3">
    <name type="scientific">Tribonema minus</name>
    <dbReference type="NCBI Taxonomy" id="303371"/>
    <lineage>
        <taxon>Eukaryota</taxon>
        <taxon>Sar</taxon>
        <taxon>Stramenopiles</taxon>
        <taxon>Ochrophyta</taxon>
        <taxon>PX clade</taxon>
        <taxon>Xanthophyceae</taxon>
        <taxon>Tribonematales</taxon>
        <taxon>Tribonemataceae</taxon>
        <taxon>Tribonema</taxon>
    </lineage>
</organism>
<gene>
    <name evidence="2" type="ORF">JKP88DRAFT_251685</name>
</gene>
<protein>
    <submittedName>
        <fullName evidence="2">Uncharacterized protein</fullName>
    </submittedName>
</protein>
<keyword evidence="3" id="KW-1185">Reference proteome</keyword>
<reference evidence="2" key="1">
    <citation type="submission" date="2021-02" db="EMBL/GenBank/DDBJ databases">
        <title>First Annotated Genome of the Yellow-green Alga Tribonema minus.</title>
        <authorList>
            <person name="Mahan K.M."/>
        </authorList>
    </citation>
    <scope>NUCLEOTIDE SEQUENCE</scope>
    <source>
        <strain evidence="2">UTEX B ZZ1240</strain>
    </source>
</reference>
<proteinExistence type="predicted"/>
<dbReference type="AlphaFoldDB" id="A0A835ZE12"/>
<dbReference type="EMBL" id="JAFCMP010000021">
    <property type="protein sequence ID" value="KAG5191353.1"/>
    <property type="molecule type" value="Genomic_DNA"/>
</dbReference>
<sequence>MAFSMSSAASGTMGTATEVGSTDSGECTTTRSPWASTPAPPARALRDELLYTASSSVTVGSEQERMTAEYFNWTTKTGPVLIQDALTMFVVAAPLLFYLCRECGPYSDNSFPGVFFPCDGYGHTGRFDMGIIHLSCTAESPSPGGCATATAVPPPYDETIQPNSSEKKTTCAATDDDFQTEPCTTADSERELTLDLELASECDDSEPLRLPAPGSFVKAVLDEAKSIFHDNTHLQRIASHFLSRFRIYDQIVISALLAECTHYNDDAPLNCLVVNTIYDIVKRHIAVLDDGVFTLQIRETELASTRWFESCKAAFKCHSAPLPTPAFVFNQFVDSMAMDREYSRLATEDEKLAALIRQHTIATCMTRLVYPTFSPNWDAMKRAAASNSVFQAAGYRATSDYVDPMIQITSVGRITATILLLIQNLRKSHGRAYDKFAEACEACFIH</sequence>
<feature type="compositionally biased region" description="Polar residues" evidence="1">
    <location>
        <begin position="1"/>
        <end position="35"/>
    </location>
</feature>
<feature type="region of interest" description="Disordered" evidence="1">
    <location>
        <begin position="1"/>
        <end position="40"/>
    </location>
</feature>
<comment type="caution">
    <text evidence="2">The sequence shown here is derived from an EMBL/GenBank/DDBJ whole genome shotgun (WGS) entry which is preliminary data.</text>
</comment>
<dbReference type="Proteomes" id="UP000664859">
    <property type="component" value="Unassembled WGS sequence"/>
</dbReference>
<evidence type="ECO:0000256" key="1">
    <source>
        <dbReference type="SAM" id="MobiDB-lite"/>
    </source>
</evidence>
<accession>A0A835ZE12</accession>
<evidence type="ECO:0000313" key="2">
    <source>
        <dbReference type="EMBL" id="KAG5191353.1"/>
    </source>
</evidence>
<name>A0A835ZE12_9STRA</name>